<gene>
    <name evidence="2" type="ORF">S58_63690</name>
</gene>
<reference evidence="2 3" key="1">
    <citation type="journal article" date="2013" name="Appl. Environ. Microbiol.">
        <title>Genome analysis suggests that the soil oligotrophic bacterium Agromonas oligotrophica (Bradyrhizobium oligotrophicum) is a nitrogen-fixing symbiont of Aeschynomene indica.</title>
        <authorList>
            <person name="Okubo T."/>
            <person name="Fukushima S."/>
            <person name="Itakura M."/>
            <person name="Oshima K."/>
            <person name="Longtonglang A."/>
            <person name="Teaumroong N."/>
            <person name="Mitsui H."/>
            <person name="Hattori M."/>
            <person name="Hattori R."/>
            <person name="Hattori T."/>
            <person name="Minamisawa K."/>
        </authorList>
    </citation>
    <scope>NUCLEOTIDE SEQUENCE [LARGE SCALE GENOMIC DNA]</scope>
    <source>
        <strain evidence="2 3">S58</strain>
    </source>
</reference>
<evidence type="ECO:0000313" key="2">
    <source>
        <dbReference type="EMBL" id="BAM92343.1"/>
    </source>
</evidence>
<accession>M4ZEV2</accession>
<dbReference type="RefSeq" id="WP_015669424.1">
    <property type="nucleotide sequence ID" value="NC_020453.1"/>
</dbReference>
<protein>
    <submittedName>
        <fullName evidence="2">Uncharacterized protein</fullName>
    </submittedName>
</protein>
<feature type="region of interest" description="Disordered" evidence="1">
    <location>
        <begin position="52"/>
        <end position="71"/>
    </location>
</feature>
<dbReference type="PATRIC" id="fig|1245469.3.peg.6503"/>
<sequence>MDFLNHLVAARLMKTAEGFERISAHGAARQLPGPSHALGSNRPALGLIIDNSGAGDSAHACPGDQDSRRRL</sequence>
<proteinExistence type="predicted"/>
<dbReference type="OrthoDB" id="8243541at2"/>
<dbReference type="Proteomes" id="UP000011841">
    <property type="component" value="Chromosome"/>
</dbReference>
<dbReference type="eggNOG" id="ENOG50306YW">
    <property type="taxonomic scope" value="Bacteria"/>
</dbReference>
<dbReference type="GeneID" id="301820060"/>
<dbReference type="EMBL" id="AP012603">
    <property type="protein sequence ID" value="BAM92343.1"/>
    <property type="molecule type" value="Genomic_DNA"/>
</dbReference>
<evidence type="ECO:0000256" key="1">
    <source>
        <dbReference type="SAM" id="MobiDB-lite"/>
    </source>
</evidence>
<name>M4ZEV2_9BRAD</name>
<dbReference type="KEGG" id="aol:S58_63690"/>
<organism evidence="2 3">
    <name type="scientific">Bradyrhizobium oligotrophicum S58</name>
    <dbReference type="NCBI Taxonomy" id="1245469"/>
    <lineage>
        <taxon>Bacteria</taxon>
        <taxon>Pseudomonadati</taxon>
        <taxon>Pseudomonadota</taxon>
        <taxon>Alphaproteobacteria</taxon>
        <taxon>Hyphomicrobiales</taxon>
        <taxon>Nitrobacteraceae</taxon>
        <taxon>Bradyrhizobium</taxon>
    </lineage>
</organism>
<keyword evidence="3" id="KW-1185">Reference proteome</keyword>
<dbReference type="HOGENOM" id="CLU_2697354_0_0_5"/>
<dbReference type="AlphaFoldDB" id="M4ZEV2"/>
<evidence type="ECO:0000313" key="3">
    <source>
        <dbReference type="Proteomes" id="UP000011841"/>
    </source>
</evidence>